<dbReference type="EMBL" id="JBHTIR010002386">
    <property type="protein sequence ID" value="MFD0853704.1"/>
    <property type="molecule type" value="Genomic_DNA"/>
</dbReference>
<accession>A0ABW3CIA4</accession>
<proteinExistence type="predicted"/>
<gene>
    <name evidence="1" type="ORF">ACFQ07_15810</name>
</gene>
<evidence type="ECO:0000313" key="2">
    <source>
        <dbReference type="Proteomes" id="UP001597083"/>
    </source>
</evidence>
<organism evidence="1 2">
    <name type="scientific">Actinomadura adrarensis</name>
    <dbReference type="NCBI Taxonomy" id="1819600"/>
    <lineage>
        <taxon>Bacteria</taxon>
        <taxon>Bacillati</taxon>
        <taxon>Actinomycetota</taxon>
        <taxon>Actinomycetes</taxon>
        <taxon>Streptosporangiales</taxon>
        <taxon>Thermomonosporaceae</taxon>
        <taxon>Actinomadura</taxon>
    </lineage>
</organism>
<keyword evidence="2" id="KW-1185">Reference proteome</keyword>
<sequence length="124" mass="13983">MNDHEERRDMLAAHVLLTYGLIAKVLQRLPIPIELPTKLDKDWQGPEAVQGLARTLELLGELPVQDGIRQLLHQLILDWLTAWSLGGVDFARPAPWLLDAAEYALARVEAQADLVIETLDLDMR</sequence>
<comment type="caution">
    <text evidence="1">The sequence shown here is derived from an EMBL/GenBank/DDBJ whole genome shotgun (WGS) entry which is preliminary data.</text>
</comment>
<protein>
    <submittedName>
        <fullName evidence="1">Uncharacterized protein</fullName>
    </submittedName>
</protein>
<evidence type="ECO:0000313" key="1">
    <source>
        <dbReference type="EMBL" id="MFD0853704.1"/>
    </source>
</evidence>
<name>A0ABW3CIA4_9ACTN</name>
<reference evidence="2" key="1">
    <citation type="journal article" date="2019" name="Int. J. Syst. Evol. Microbiol.">
        <title>The Global Catalogue of Microorganisms (GCM) 10K type strain sequencing project: providing services to taxonomists for standard genome sequencing and annotation.</title>
        <authorList>
            <consortium name="The Broad Institute Genomics Platform"/>
            <consortium name="The Broad Institute Genome Sequencing Center for Infectious Disease"/>
            <person name="Wu L."/>
            <person name="Ma J."/>
        </authorList>
    </citation>
    <scope>NUCLEOTIDE SEQUENCE [LARGE SCALE GENOMIC DNA]</scope>
    <source>
        <strain evidence="2">JCM 31696</strain>
    </source>
</reference>
<dbReference type="Proteomes" id="UP001597083">
    <property type="component" value="Unassembled WGS sequence"/>
</dbReference>